<keyword evidence="5" id="KW-1185">Reference proteome</keyword>
<comment type="similarity">
    <text evidence="2">Belongs to the CDP-alcohol phosphatidyltransferase class-I family.</text>
</comment>
<feature type="transmembrane region" description="Helical" evidence="3">
    <location>
        <begin position="102"/>
        <end position="123"/>
    </location>
</feature>
<keyword evidence="3" id="KW-0472">Membrane</keyword>
<accession>A0ABR9JA92</accession>
<dbReference type="EMBL" id="JADBEE010000002">
    <property type="protein sequence ID" value="MBE1515917.1"/>
    <property type="molecule type" value="Genomic_DNA"/>
</dbReference>
<gene>
    <name evidence="4" type="ORF">H4W26_002709</name>
</gene>
<organism evidence="4 5">
    <name type="scientific">Nesterenkonia halotolerans</name>
    <dbReference type="NCBI Taxonomy" id="225325"/>
    <lineage>
        <taxon>Bacteria</taxon>
        <taxon>Bacillati</taxon>
        <taxon>Actinomycetota</taxon>
        <taxon>Actinomycetes</taxon>
        <taxon>Micrococcales</taxon>
        <taxon>Micrococcaceae</taxon>
        <taxon>Nesterenkonia</taxon>
    </lineage>
</organism>
<dbReference type="InterPro" id="IPR043130">
    <property type="entry name" value="CDP-OH_PTrfase_TM_dom"/>
</dbReference>
<proteinExistence type="inferred from homology"/>
<reference evidence="4 5" key="1">
    <citation type="submission" date="2020-10" db="EMBL/GenBank/DDBJ databases">
        <title>Sequencing the genomes of 1000 actinobacteria strains.</title>
        <authorList>
            <person name="Klenk H.-P."/>
        </authorList>
    </citation>
    <scope>NUCLEOTIDE SEQUENCE [LARGE SCALE GENOMIC DNA]</scope>
    <source>
        <strain evidence="4 5">DSM 15474</strain>
    </source>
</reference>
<dbReference type="Pfam" id="PF01066">
    <property type="entry name" value="CDP-OH_P_transf"/>
    <property type="match status" value="1"/>
</dbReference>
<feature type="transmembrane region" description="Helical" evidence="3">
    <location>
        <begin position="20"/>
        <end position="38"/>
    </location>
</feature>
<dbReference type="InterPro" id="IPR000462">
    <property type="entry name" value="CDP-OH_P_trans"/>
</dbReference>
<keyword evidence="3" id="KW-0812">Transmembrane</keyword>
<keyword evidence="1 2" id="KW-0808">Transferase</keyword>
<feature type="transmembrane region" description="Helical" evidence="3">
    <location>
        <begin position="144"/>
        <end position="177"/>
    </location>
</feature>
<evidence type="ECO:0000256" key="3">
    <source>
        <dbReference type="SAM" id="Phobius"/>
    </source>
</evidence>
<keyword evidence="3" id="KW-1133">Transmembrane helix</keyword>
<evidence type="ECO:0000256" key="1">
    <source>
        <dbReference type="ARBA" id="ARBA00022679"/>
    </source>
</evidence>
<name>A0ABR9JA92_9MICC</name>
<feature type="transmembrane region" description="Helical" evidence="3">
    <location>
        <begin position="44"/>
        <end position="64"/>
    </location>
</feature>
<feature type="transmembrane region" description="Helical" evidence="3">
    <location>
        <begin position="76"/>
        <end position="96"/>
    </location>
</feature>
<dbReference type="Proteomes" id="UP000636579">
    <property type="component" value="Unassembled WGS sequence"/>
</dbReference>
<evidence type="ECO:0000313" key="5">
    <source>
        <dbReference type="Proteomes" id="UP000636579"/>
    </source>
</evidence>
<dbReference type="PROSITE" id="PS00379">
    <property type="entry name" value="CDP_ALCOHOL_P_TRANSF"/>
    <property type="match status" value="1"/>
</dbReference>
<sequence>MTESVRRPAASTGQVWRDVVVLLLIPGVVAVVLAVTVAPSAPVALALLAAGLLAPAIAAVSVLRRRPRRVTTADRVTLFRVALTGVLAATAVLIHAEALPPRTWTLAVVIGLALVLDAVDGAVARYTRSSSTAGARLDMEADAAALLIVSIIAAATVGWWAVAIGLMRYLFVAASWVRPALRGELNYSLFRRSVAATQAVALFLALLPVVPAWMSGVILAIALTLLVASFGRDALTLERTES</sequence>
<protein>
    <submittedName>
        <fullName evidence="4">Phosphatidylglycerophosphate synthase</fullName>
    </submittedName>
</protein>
<dbReference type="Gene3D" id="1.20.120.1760">
    <property type="match status" value="1"/>
</dbReference>
<dbReference type="InterPro" id="IPR048254">
    <property type="entry name" value="CDP_ALCOHOL_P_TRANSF_CS"/>
</dbReference>
<evidence type="ECO:0000313" key="4">
    <source>
        <dbReference type="EMBL" id="MBE1515917.1"/>
    </source>
</evidence>
<feature type="transmembrane region" description="Helical" evidence="3">
    <location>
        <begin position="197"/>
        <end position="230"/>
    </location>
</feature>
<evidence type="ECO:0000256" key="2">
    <source>
        <dbReference type="RuleBase" id="RU003750"/>
    </source>
</evidence>
<comment type="caution">
    <text evidence="4">The sequence shown here is derived from an EMBL/GenBank/DDBJ whole genome shotgun (WGS) entry which is preliminary data.</text>
</comment>
<dbReference type="RefSeq" id="WP_192592688.1">
    <property type="nucleotide sequence ID" value="NZ_JADBEE010000002.1"/>
</dbReference>